<gene>
    <name evidence="2" type="ORF">ABID41_002288</name>
</gene>
<sequence length="60" mass="6856">MNPVHLEDLVRQNAYLRQRNAQLQEDVTELAAEAERLRQMLERLHGRRPAAPPNPLSGGQ</sequence>
<name>A0ABV2EJG5_9CAUL</name>
<protein>
    <submittedName>
        <fullName evidence="2">Cell division protein FtsB</fullName>
    </submittedName>
</protein>
<evidence type="ECO:0000256" key="1">
    <source>
        <dbReference type="SAM" id="Coils"/>
    </source>
</evidence>
<accession>A0ABV2EJG5</accession>
<dbReference type="EMBL" id="JBEPLU010000001">
    <property type="protein sequence ID" value="MET3527193.1"/>
    <property type="molecule type" value="Genomic_DNA"/>
</dbReference>
<organism evidence="2 3">
    <name type="scientific">Phenylobacterium koreense</name>
    <dbReference type="NCBI Taxonomy" id="266125"/>
    <lineage>
        <taxon>Bacteria</taxon>
        <taxon>Pseudomonadati</taxon>
        <taxon>Pseudomonadota</taxon>
        <taxon>Alphaproteobacteria</taxon>
        <taxon>Caulobacterales</taxon>
        <taxon>Caulobacteraceae</taxon>
        <taxon>Phenylobacterium</taxon>
    </lineage>
</organism>
<comment type="caution">
    <text evidence="2">The sequence shown here is derived from an EMBL/GenBank/DDBJ whole genome shotgun (WGS) entry which is preliminary data.</text>
</comment>
<proteinExistence type="predicted"/>
<keyword evidence="2" id="KW-0131">Cell cycle</keyword>
<evidence type="ECO:0000313" key="3">
    <source>
        <dbReference type="Proteomes" id="UP001549110"/>
    </source>
</evidence>
<evidence type="ECO:0000313" key="2">
    <source>
        <dbReference type="EMBL" id="MET3527193.1"/>
    </source>
</evidence>
<dbReference type="Proteomes" id="UP001549110">
    <property type="component" value="Unassembled WGS sequence"/>
</dbReference>
<reference evidence="2 3" key="1">
    <citation type="submission" date="2024-06" db="EMBL/GenBank/DDBJ databases">
        <title>Genomic Encyclopedia of Type Strains, Phase IV (KMG-IV): sequencing the most valuable type-strain genomes for metagenomic binning, comparative biology and taxonomic classification.</title>
        <authorList>
            <person name="Goeker M."/>
        </authorList>
    </citation>
    <scope>NUCLEOTIDE SEQUENCE [LARGE SCALE GENOMIC DNA]</scope>
    <source>
        <strain evidence="2 3">DSM 17809</strain>
    </source>
</reference>
<keyword evidence="3" id="KW-1185">Reference proteome</keyword>
<dbReference type="RefSeq" id="WP_354297694.1">
    <property type="nucleotide sequence ID" value="NZ_JBEPLU010000001.1"/>
</dbReference>
<feature type="coiled-coil region" evidence="1">
    <location>
        <begin position="6"/>
        <end position="47"/>
    </location>
</feature>
<keyword evidence="1" id="KW-0175">Coiled coil</keyword>
<dbReference type="GO" id="GO:0051301">
    <property type="term" value="P:cell division"/>
    <property type="evidence" value="ECO:0007669"/>
    <property type="project" value="UniProtKB-KW"/>
</dbReference>
<keyword evidence="2" id="KW-0132">Cell division</keyword>